<dbReference type="InterPro" id="IPR007627">
    <property type="entry name" value="RNA_pol_sigma70_r2"/>
</dbReference>
<dbReference type="Pfam" id="PF08281">
    <property type="entry name" value="Sigma70_r4_2"/>
    <property type="match status" value="1"/>
</dbReference>
<dbReference type="Proteomes" id="UP001139000">
    <property type="component" value="Unassembled WGS sequence"/>
</dbReference>
<dbReference type="InterPro" id="IPR036388">
    <property type="entry name" value="WH-like_DNA-bd_sf"/>
</dbReference>
<evidence type="ECO:0000256" key="4">
    <source>
        <dbReference type="ARBA" id="ARBA00023163"/>
    </source>
</evidence>
<organism evidence="7 8">
    <name type="scientific">Dyadobacter chenwenxiniae</name>
    <dbReference type="NCBI Taxonomy" id="2906456"/>
    <lineage>
        <taxon>Bacteria</taxon>
        <taxon>Pseudomonadati</taxon>
        <taxon>Bacteroidota</taxon>
        <taxon>Cytophagia</taxon>
        <taxon>Cytophagales</taxon>
        <taxon>Spirosomataceae</taxon>
        <taxon>Dyadobacter</taxon>
    </lineage>
</organism>
<feature type="domain" description="RNA polymerase sigma factor 70 region 4 type 2" evidence="6">
    <location>
        <begin position="121"/>
        <end position="171"/>
    </location>
</feature>
<dbReference type="GO" id="GO:0016987">
    <property type="term" value="F:sigma factor activity"/>
    <property type="evidence" value="ECO:0007669"/>
    <property type="project" value="UniProtKB-KW"/>
</dbReference>
<gene>
    <name evidence="7" type="ORF">LXM26_02975</name>
</gene>
<dbReference type="NCBIfam" id="TIGR02937">
    <property type="entry name" value="sigma70-ECF"/>
    <property type="match status" value="1"/>
</dbReference>
<reference evidence="7" key="1">
    <citation type="submission" date="2021-12" db="EMBL/GenBank/DDBJ databases">
        <title>Novel species in genus Dyadobacter.</title>
        <authorList>
            <person name="Ma C."/>
        </authorList>
    </citation>
    <scope>NUCLEOTIDE SEQUENCE</scope>
    <source>
        <strain evidence="7">LJ419</strain>
    </source>
</reference>
<dbReference type="PANTHER" id="PTHR43133:SF46">
    <property type="entry name" value="RNA POLYMERASE SIGMA-70 FACTOR ECF SUBFAMILY"/>
    <property type="match status" value="1"/>
</dbReference>
<dbReference type="InterPro" id="IPR013249">
    <property type="entry name" value="RNA_pol_sigma70_r4_t2"/>
</dbReference>
<keyword evidence="2" id="KW-0805">Transcription regulation</keyword>
<evidence type="ECO:0000313" key="8">
    <source>
        <dbReference type="Proteomes" id="UP001139000"/>
    </source>
</evidence>
<comment type="similarity">
    <text evidence="1">Belongs to the sigma-70 factor family. ECF subfamily.</text>
</comment>
<evidence type="ECO:0000256" key="1">
    <source>
        <dbReference type="ARBA" id="ARBA00010641"/>
    </source>
</evidence>
<dbReference type="Pfam" id="PF04542">
    <property type="entry name" value="Sigma70_r2"/>
    <property type="match status" value="1"/>
</dbReference>
<evidence type="ECO:0000259" key="6">
    <source>
        <dbReference type="Pfam" id="PF08281"/>
    </source>
</evidence>
<dbReference type="GO" id="GO:0006352">
    <property type="term" value="P:DNA-templated transcription initiation"/>
    <property type="evidence" value="ECO:0007669"/>
    <property type="project" value="InterPro"/>
</dbReference>
<evidence type="ECO:0000256" key="2">
    <source>
        <dbReference type="ARBA" id="ARBA00023015"/>
    </source>
</evidence>
<dbReference type="InterPro" id="IPR013325">
    <property type="entry name" value="RNA_pol_sigma_r2"/>
</dbReference>
<dbReference type="SUPFAM" id="SSF88659">
    <property type="entry name" value="Sigma3 and sigma4 domains of RNA polymerase sigma factors"/>
    <property type="match status" value="1"/>
</dbReference>
<feature type="domain" description="RNA polymerase sigma-70 region 2" evidence="5">
    <location>
        <begin position="27"/>
        <end position="88"/>
    </location>
</feature>
<protein>
    <submittedName>
        <fullName evidence="7">RNA polymerase sigma-70 factor</fullName>
    </submittedName>
</protein>
<dbReference type="NCBIfam" id="TIGR02985">
    <property type="entry name" value="Sig70_bacteroi1"/>
    <property type="match status" value="1"/>
</dbReference>
<keyword evidence="3" id="KW-0731">Sigma factor</keyword>
<evidence type="ECO:0000256" key="3">
    <source>
        <dbReference type="ARBA" id="ARBA00023082"/>
    </source>
</evidence>
<dbReference type="Gene3D" id="1.10.1740.10">
    <property type="match status" value="1"/>
</dbReference>
<sequence length="184" mass="22311">MYKRFTDEQLVESLRKGNEKSFEEIYLRYWYRLYTIAYQETGTKEEAEELVQDVFENLWYKREESLIKHLRAYLIVSMKHRVMNYIKSAITQRKYQEYLIFHEIQQSYGTDEIVNFSDLSRAVEEVMKKLPEKTSQVFRLSRFENQSVKDIAEKLSLTEKGVEYHITQSLKVLKDHLKYYNSDN</sequence>
<comment type="caution">
    <text evidence="7">The sequence shown here is derived from an EMBL/GenBank/DDBJ whole genome shotgun (WGS) entry which is preliminary data.</text>
</comment>
<dbReference type="PANTHER" id="PTHR43133">
    <property type="entry name" value="RNA POLYMERASE ECF-TYPE SIGMA FACTO"/>
    <property type="match status" value="1"/>
</dbReference>
<keyword evidence="4" id="KW-0804">Transcription</keyword>
<dbReference type="RefSeq" id="WP_234608149.1">
    <property type="nucleotide sequence ID" value="NZ_CP094997.1"/>
</dbReference>
<proteinExistence type="inferred from homology"/>
<dbReference type="InterPro" id="IPR014284">
    <property type="entry name" value="RNA_pol_sigma-70_dom"/>
</dbReference>
<dbReference type="Gene3D" id="1.10.10.10">
    <property type="entry name" value="Winged helix-like DNA-binding domain superfamily/Winged helix DNA-binding domain"/>
    <property type="match status" value="1"/>
</dbReference>
<accession>A0A9X1PI21</accession>
<dbReference type="EMBL" id="JAJTTC010000001">
    <property type="protein sequence ID" value="MCF0060439.1"/>
    <property type="molecule type" value="Genomic_DNA"/>
</dbReference>
<dbReference type="InterPro" id="IPR013324">
    <property type="entry name" value="RNA_pol_sigma_r3/r4-like"/>
</dbReference>
<dbReference type="GO" id="GO:0003677">
    <property type="term" value="F:DNA binding"/>
    <property type="evidence" value="ECO:0007669"/>
    <property type="project" value="InterPro"/>
</dbReference>
<dbReference type="InterPro" id="IPR014327">
    <property type="entry name" value="RNA_pol_sigma70_bacteroid"/>
</dbReference>
<dbReference type="AlphaFoldDB" id="A0A9X1PI21"/>
<dbReference type="InterPro" id="IPR039425">
    <property type="entry name" value="RNA_pol_sigma-70-like"/>
</dbReference>
<dbReference type="SUPFAM" id="SSF88946">
    <property type="entry name" value="Sigma2 domain of RNA polymerase sigma factors"/>
    <property type="match status" value="1"/>
</dbReference>
<evidence type="ECO:0000259" key="5">
    <source>
        <dbReference type="Pfam" id="PF04542"/>
    </source>
</evidence>
<evidence type="ECO:0000313" key="7">
    <source>
        <dbReference type="EMBL" id="MCF0060439.1"/>
    </source>
</evidence>
<keyword evidence="8" id="KW-1185">Reference proteome</keyword>
<name>A0A9X1PI21_9BACT</name>